<dbReference type="InterPro" id="IPR017850">
    <property type="entry name" value="Alkaline_phosphatase_core_sf"/>
</dbReference>
<accession>A0A1I6LRQ5</accession>
<dbReference type="PANTHER" id="PTHR10151">
    <property type="entry name" value="ECTONUCLEOTIDE PYROPHOSPHATASE/PHOSPHODIESTERASE"/>
    <property type="match status" value="1"/>
</dbReference>
<evidence type="ECO:0000313" key="2">
    <source>
        <dbReference type="EMBL" id="SFS06118.1"/>
    </source>
</evidence>
<sequence length="437" mass="47258">MRFALPMRLLSATLALSCVCVAQPDRKPMVVVISLDAFAAESLKDPNLPAPTLHWMMKTGAYAAAMQPINPTVTWPNHTAIITGVNASKHHVLVNGLIQGQRGTDDPKIQFAAPKKVLVAVPTVYDAAHEAGLTTAEVDWVAITHPGTIDWSFPERADEGPIVDDLVKDGSMTKDQVAHFFKPSQAWRDRIYTLAAVDILKKHHPNLSLFHLLALDGIEHKTGYGNDAGRNTIAFLDDRVKDIVDAVREGGDLDRTTFIIVSDHGQESTHYVMHPNALLRDSESKPGGQTYAIPEGGYALLYQQHATPESTEALAKVFRGQKGVRAVLTPEQAAKDGWPTPAQTNQAPDLLLYAQDDYRFGDGDKEPFVTTALEAGAHGFPNTVPLMQAIFIASGRGIKAEGKIPAIPNIDVAPTIAKLLGISFTGIDGKPLTAILK</sequence>
<dbReference type="CDD" id="cd16018">
    <property type="entry name" value="Enpp"/>
    <property type="match status" value="1"/>
</dbReference>
<keyword evidence="1" id="KW-0732">Signal</keyword>
<gene>
    <name evidence="2" type="ORF">SAMN05421771_1168</name>
</gene>
<dbReference type="SUPFAM" id="SSF53649">
    <property type="entry name" value="Alkaline phosphatase-like"/>
    <property type="match status" value="1"/>
</dbReference>
<name>A0A1I6LRQ5_9BACT</name>
<keyword evidence="3" id="KW-1185">Reference proteome</keyword>
<evidence type="ECO:0000256" key="1">
    <source>
        <dbReference type="SAM" id="SignalP"/>
    </source>
</evidence>
<reference evidence="2 3" key="1">
    <citation type="submission" date="2016-10" db="EMBL/GenBank/DDBJ databases">
        <authorList>
            <person name="de Groot N.N."/>
        </authorList>
    </citation>
    <scope>NUCLEOTIDE SEQUENCE [LARGE SCALE GENOMIC DNA]</scope>
    <source>
        <strain evidence="2 3">DSM 21001</strain>
    </source>
</reference>
<dbReference type="AlphaFoldDB" id="A0A1I6LRQ5"/>
<protein>
    <submittedName>
        <fullName evidence="2">Predicted pyrophosphatase or phosphodiesterase, AlkP superfamily</fullName>
    </submittedName>
</protein>
<feature type="chain" id="PRO_5011561765" evidence="1">
    <location>
        <begin position="23"/>
        <end position="437"/>
    </location>
</feature>
<dbReference type="Pfam" id="PF01663">
    <property type="entry name" value="Phosphodiest"/>
    <property type="match status" value="1"/>
</dbReference>
<dbReference type="InterPro" id="IPR002591">
    <property type="entry name" value="Phosphodiest/P_Trfase"/>
</dbReference>
<dbReference type="GO" id="GO:0016787">
    <property type="term" value="F:hydrolase activity"/>
    <property type="evidence" value="ECO:0007669"/>
    <property type="project" value="UniProtKB-ARBA"/>
</dbReference>
<feature type="signal peptide" evidence="1">
    <location>
        <begin position="1"/>
        <end position="22"/>
    </location>
</feature>
<dbReference type="PANTHER" id="PTHR10151:SF120">
    <property type="entry name" value="BIS(5'-ADENOSYL)-TRIPHOSPHATASE"/>
    <property type="match status" value="1"/>
</dbReference>
<organism evidence="2 3">
    <name type="scientific">Granulicella pectinivorans</name>
    <dbReference type="NCBI Taxonomy" id="474950"/>
    <lineage>
        <taxon>Bacteria</taxon>
        <taxon>Pseudomonadati</taxon>
        <taxon>Acidobacteriota</taxon>
        <taxon>Terriglobia</taxon>
        <taxon>Terriglobales</taxon>
        <taxon>Acidobacteriaceae</taxon>
        <taxon>Granulicella</taxon>
    </lineage>
</organism>
<dbReference type="Gene3D" id="3.40.720.10">
    <property type="entry name" value="Alkaline Phosphatase, subunit A"/>
    <property type="match status" value="1"/>
</dbReference>
<dbReference type="Proteomes" id="UP000199024">
    <property type="component" value="Unassembled WGS sequence"/>
</dbReference>
<dbReference type="STRING" id="474950.SAMN05421771_1168"/>
<evidence type="ECO:0000313" key="3">
    <source>
        <dbReference type="Proteomes" id="UP000199024"/>
    </source>
</evidence>
<dbReference type="OrthoDB" id="9779418at2"/>
<dbReference type="EMBL" id="FOZL01000001">
    <property type="protein sequence ID" value="SFS06118.1"/>
    <property type="molecule type" value="Genomic_DNA"/>
</dbReference>
<dbReference type="RefSeq" id="WP_089837454.1">
    <property type="nucleotide sequence ID" value="NZ_FOZL01000001.1"/>
</dbReference>
<proteinExistence type="predicted"/>